<evidence type="ECO:0000313" key="2">
    <source>
        <dbReference type="EMBL" id="TSC66527.1"/>
    </source>
</evidence>
<evidence type="ECO:0000256" key="1">
    <source>
        <dbReference type="SAM" id="MobiDB-lite"/>
    </source>
</evidence>
<reference evidence="2 3" key="1">
    <citation type="submission" date="2017-08" db="EMBL/GenBank/DDBJ databases">
        <title>Mechanisms for carbon and nitrogen cycling indicate functional differentiation within the Candidate Phyla Radiation.</title>
        <authorList>
            <person name="Danczak R.E."/>
            <person name="Johnston M.D."/>
            <person name="Kenah C."/>
            <person name="Slattery M."/>
            <person name="Wrighton K.C."/>
            <person name="Wilkins M.J."/>
        </authorList>
    </citation>
    <scope>NUCLEOTIDE SEQUENCE [LARGE SCALE GENOMIC DNA]</scope>
    <source>
        <strain evidence="2">Gr01-1014_85</strain>
    </source>
</reference>
<proteinExistence type="predicted"/>
<protein>
    <submittedName>
        <fullName evidence="2">Uncharacterized protein</fullName>
    </submittedName>
</protein>
<feature type="region of interest" description="Disordered" evidence="1">
    <location>
        <begin position="681"/>
        <end position="717"/>
    </location>
</feature>
<dbReference type="AlphaFoldDB" id="A0A554JDQ6"/>
<organism evidence="2 3">
    <name type="scientific">Candidatus Berkelbacteria bacterium Gr01-1014_85</name>
    <dbReference type="NCBI Taxonomy" id="2017150"/>
    <lineage>
        <taxon>Bacteria</taxon>
        <taxon>Candidatus Berkelbacteria</taxon>
    </lineage>
</organism>
<sequence>MNKAIVVILIISFIGWPGLTQAASLNLTHGDNRQDWLNSEARDIDSRGGLYLAHLLGKANERGLSGELIGWIRGLYASHQWSLKLPGAKNISPHLYAKAATLTALPGQPCINIDLPIFDRGLERQQSNYSYQLAETVGLVSDESKALAAAWPLARSPYKLSQQFFWLESRGLVNALITGQNYSDWLIRLAIADHLNQVGGQAALANRWRAADSLESLYRIVGEGEMAAILGLGQTGLGLAGGDINSWQRQLGRLELARWLDLAPNSLNLELEQLSQYYRQIGLASLASELDLSLPEAELTNGSTDPATALNRWQRQLSEELSDRAWPSQSPDRLLGLEDLNIWLNQGGQIEATTAIAALSANDDRAWMGLGAIVLAEKLELKRAPRQEWLNGLITDSELSVGQWLESGRPLPQLDIINAFTTGNIDGLNSSALKIGQAAFDRAVSRLNLVPNAPLLGLTNGGNDIPTTAELTSYLTKPSQRQSVNRLVVRSRLGFSGLSLIEKQQTEESLLDRGIELLAQATEYEPEYLDYLLKSKKTNLFDSFDGDIINELDQAVAWPAGTTLRLLELGRKQSASQELTSLEERIRVGADRVAQMMTLSPDSGLALADIWLAVESGSPGVTESSPALPEEDLLTTDNESLSNGATNNQAVTIGGYELEPLDPELAALLSSQANEEILTGAASGQGGESDTVIQEDAPTEDTASSTDPSSQSSRSITSQNHPLLELTGGDLQSALVQATIARLGESLNGEFNALAGYYAPELTTGFDPDSLIDSNFSHRFITNYSLAQVGGEPLDRYLIVRQELIDHWAIECQADTTVVRAAFDQAINDWMDLPEKIEAGQPNRPLQIFVPSFKYLSPSTLKRIQTTWPESDGETILTGVYELPRALYGGLSAGT</sequence>
<dbReference type="EMBL" id="VMFD01000003">
    <property type="protein sequence ID" value="TSC66527.1"/>
    <property type="molecule type" value="Genomic_DNA"/>
</dbReference>
<accession>A0A554JDQ6</accession>
<feature type="compositionally biased region" description="Low complexity" evidence="1">
    <location>
        <begin position="702"/>
        <end position="717"/>
    </location>
</feature>
<dbReference type="Proteomes" id="UP000316253">
    <property type="component" value="Unassembled WGS sequence"/>
</dbReference>
<comment type="caution">
    <text evidence="2">The sequence shown here is derived from an EMBL/GenBank/DDBJ whole genome shotgun (WGS) entry which is preliminary data.</text>
</comment>
<evidence type="ECO:0000313" key="3">
    <source>
        <dbReference type="Proteomes" id="UP000316253"/>
    </source>
</evidence>
<name>A0A554JDQ6_9BACT</name>
<gene>
    <name evidence="2" type="ORF">CEO22_56</name>
</gene>